<dbReference type="RefSeq" id="WP_119765336.1">
    <property type="nucleotide sequence ID" value="NZ_QYUJ01000014.1"/>
</dbReference>
<evidence type="ECO:0000313" key="2">
    <source>
        <dbReference type="Proteomes" id="UP000286287"/>
    </source>
</evidence>
<sequence length="159" mass="17022">MIETFRQHLSQSFSSEAQLDGAVSGLSALDWQPVADLFAMRLPEFDAVYALPGAEQLGAEIAQARGVPEVSRSGWPGAGGEVLILTSQLKDGQAEEAVFTQARDSGWQVALIAAAVEYTSLGGRARLHSHDVPVRAAAQVATTPGGLIFERRAPERWNH</sequence>
<dbReference type="OrthoDB" id="68589at2"/>
<keyword evidence="2" id="KW-1185">Reference proteome</keyword>
<proteinExistence type="predicted"/>
<dbReference type="Proteomes" id="UP000286287">
    <property type="component" value="Unassembled WGS sequence"/>
</dbReference>
<protein>
    <submittedName>
        <fullName evidence="1">Uncharacterized protein</fullName>
    </submittedName>
</protein>
<organism evidence="1 2">
    <name type="scientific">Deinococcus cavernae</name>
    <dbReference type="NCBI Taxonomy" id="2320857"/>
    <lineage>
        <taxon>Bacteria</taxon>
        <taxon>Thermotogati</taxon>
        <taxon>Deinococcota</taxon>
        <taxon>Deinococci</taxon>
        <taxon>Deinococcales</taxon>
        <taxon>Deinococcaceae</taxon>
        <taxon>Deinococcus</taxon>
    </lineage>
</organism>
<reference evidence="1 2" key="1">
    <citation type="submission" date="2018-09" db="EMBL/GenBank/DDBJ databases">
        <authorList>
            <person name="Zhu H."/>
        </authorList>
    </citation>
    <scope>NUCLEOTIDE SEQUENCE [LARGE SCALE GENOMIC DNA]</scope>
    <source>
        <strain evidence="1 2">K2S05-167</strain>
    </source>
</reference>
<name>A0A418V9T4_9DEIO</name>
<dbReference type="AlphaFoldDB" id="A0A418V9T4"/>
<evidence type="ECO:0000313" key="1">
    <source>
        <dbReference type="EMBL" id="RJF72829.1"/>
    </source>
</evidence>
<dbReference type="SUPFAM" id="SSF53271">
    <property type="entry name" value="PRTase-like"/>
    <property type="match status" value="1"/>
</dbReference>
<comment type="caution">
    <text evidence="1">The sequence shown here is derived from an EMBL/GenBank/DDBJ whole genome shotgun (WGS) entry which is preliminary data.</text>
</comment>
<dbReference type="InterPro" id="IPR029057">
    <property type="entry name" value="PRTase-like"/>
</dbReference>
<gene>
    <name evidence="1" type="ORF">D3875_16030</name>
</gene>
<accession>A0A418V9T4</accession>
<dbReference type="EMBL" id="QYUJ01000014">
    <property type="protein sequence ID" value="RJF72829.1"/>
    <property type="molecule type" value="Genomic_DNA"/>
</dbReference>